<dbReference type="Pfam" id="PF01484">
    <property type="entry name" value="Col_cuticle_N"/>
    <property type="match status" value="1"/>
</dbReference>
<evidence type="ECO:0000256" key="2">
    <source>
        <dbReference type="SAM" id="Phobius"/>
    </source>
</evidence>
<protein>
    <submittedName>
        <fullName evidence="4">Nematode cuticle collagen domain protein</fullName>
    </submittedName>
</protein>
<feature type="transmembrane region" description="Helical" evidence="2">
    <location>
        <begin position="6"/>
        <end position="28"/>
    </location>
</feature>
<keyword evidence="1" id="KW-0677">Repeat</keyword>
<accession>A0A0C2BJY0</accession>
<reference evidence="4 5" key="1">
    <citation type="submission" date="2013-12" db="EMBL/GenBank/DDBJ databases">
        <title>Draft genome of the parsitic nematode Ancylostoma duodenale.</title>
        <authorList>
            <person name="Mitreva M."/>
        </authorList>
    </citation>
    <scope>NUCLEOTIDE SEQUENCE [LARGE SCALE GENOMIC DNA]</scope>
    <source>
        <strain evidence="4 5">Zhejiang</strain>
    </source>
</reference>
<keyword evidence="2" id="KW-0812">Transmembrane</keyword>
<feature type="domain" description="Nematode cuticle collagen N-terminal" evidence="3">
    <location>
        <begin position="4"/>
        <end position="55"/>
    </location>
</feature>
<sequence>MSRFVIGFTSAISGLFIFAAIVSVGYIFNDINSFYDDAMEDMKEFKVSLTLKRRFSPFSPNFKNLGVC</sequence>
<keyword evidence="5" id="KW-1185">Reference proteome</keyword>
<evidence type="ECO:0000259" key="3">
    <source>
        <dbReference type="SMART" id="SM01088"/>
    </source>
</evidence>
<dbReference type="GO" id="GO:0005581">
    <property type="term" value="C:collagen trimer"/>
    <property type="evidence" value="ECO:0007669"/>
    <property type="project" value="UniProtKB-KW"/>
</dbReference>
<dbReference type="OrthoDB" id="5876933at2759"/>
<dbReference type="InterPro" id="IPR002486">
    <property type="entry name" value="Col_cuticle_N"/>
</dbReference>
<dbReference type="SMART" id="SM01088">
    <property type="entry name" value="Col_cuticle_N"/>
    <property type="match status" value="1"/>
</dbReference>
<name>A0A0C2BJY0_9BILA</name>
<organism evidence="4 5">
    <name type="scientific">Ancylostoma duodenale</name>
    <dbReference type="NCBI Taxonomy" id="51022"/>
    <lineage>
        <taxon>Eukaryota</taxon>
        <taxon>Metazoa</taxon>
        <taxon>Ecdysozoa</taxon>
        <taxon>Nematoda</taxon>
        <taxon>Chromadorea</taxon>
        <taxon>Rhabditida</taxon>
        <taxon>Rhabditina</taxon>
        <taxon>Rhabditomorpha</taxon>
        <taxon>Strongyloidea</taxon>
        <taxon>Ancylostomatidae</taxon>
        <taxon>Ancylostomatinae</taxon>
        <taxon>Ancylostoma</taxon>
    </lineage>
</organism>
<evidence type="ECO:0000313" key="5">
    <source>
        <dbReference type="Proteomes" id="UP000054047"/>
    </source>
</evidence>
<keyword evidence="2" id="KW-0472">Membrane</keyword>
<keyword evidence="4" id="KW-0176">Collagen</keyword>
<evidence type="ECO:0000313" key="4">
    <source>
        <dbReference type="EMBL" id="KIH44088.1"/>
    </source>
</evidence>
<evidence type="ECO:0000256" key="1">
    <source>
        <dbReference type="ARBA" id="ARBA00022737"/>
    </source>
</evidence>
<proteinExistence type="predicted"/>
<gene>
    <name evidence="4" type="ORF">ANCDUO_25898</name>
</gene>
<dbReference type="AlphaFoldDB" id="A0A0C2BJY0"/>
<dbReference type="Proteomes" id="UP000054047">
    <property type="component" value="Unassembled WGS sequence"/>
</dbReference>
<keyword evidence="2" id="KW-1133">Transmembrane helix</keyword>
<dbReference type="EMBL" id="KN780384">
    <property type="protein sequence ID" value="KIH44088.1"/>
    <property type="molecule type" value="Genomic_DNA"/>
</dbReference>
<dbReference type="GO" id="GO:0042302">
    <property type="term" value="F:structural constituent of cuticle"/>
    <property type="evidence" value="ECO:0007669"/>
    <property type="project" value="InterPro"/>
</dbReference>